<feature type="signal peptide" evidence="1">
    <location>
        <begin position="1"/>
        <end position="27"/>
    </location>
</feature>
<dbReference type="Gene3D" id="3.40.30.10">
    <property type="entry name" value="Glutaredoxin"/>
    <property type="match status" value="4"/>
</dbReference>
<dbReference type="PANTHER" id="PTHR45672:SF2">
    <property type="entry name" value="PROTEIN DISULFIDE-ISOMERASE A5"/>
    <property type="match status" value="1"/>
</dbReference>
<dbReference type="GO" id="GO:0003756">
    <property type="term" value="F:protein disulfide isomerase activity"/>
    <property type="evidence" value="ECO:0007669"/>
    <property type="project" value="TreeGrafter"/>
</dbReference>
<name>A0A085MZG5_9BILA</name>
<dbReference type="GO" id="GO:0005783">
    <property type="term" value="C:endoplasmic reticulum"/>
    <property type="evidence" value="ECO:0007669"/>
    <property type="project" value="TreeGrafter"/>
</dbReference>
<gene>
    <name evidence="2" type="ORF">M514_05532</name>
</gene>
<sequence>MFCQVTAAVAVHFLLSLSLDLFSVVRANANEQAVTIPKDRDLLTKSDLRDVEKHISIFPNTLLVFGDFRDGKLARQTVNAYSAIAKSTKGEASVLLVDCSTESGKRTCRSFKASPEPVLLKYFIRGQLIREFQAEPSASELLHFIRNPFESNGWQDSAVAGNVVHVRSALTLKHIVQKASQPIVLLIYIPLSELCEQYKAIFVSIAGRLRHRLVFVGADYSIPENAGIKHLFNAISIPMLLFLSKGKAERYSGKPTFDRILLWMENLLAGRTFANAKVYGEPNLVNVMSRMSFDEMLANSDRTLTLFYVEDCDSCNELMKVYEAAAAISKQHNITGIFAVAELSTWSRNTIPEFVTVVPMLIFQSSIDDIDLTEVRFRSENEIVSFMASPKLYFAHLHILLSFKDAQWPENVVHLTSESFSKVLRSKKHAMVLFHMEDLAEYGIIKHHFGRTAKELEERQIFFGAVNCQSEVTLCHQRALLKLPQINYYNFLKRARMYNSDFTTTELVNYLYTVVNSPGAFEDTEFLTDFFISRTHYLHSLTPSGLLAASEAFPKMIVYFFMYTCESCAEELTKFSSLAERTPSTFLLFAYIDCLLYYGEENELLYTTCRLKISDFCASDIVVNSSLIKFYVEAEVERTFTEWIAFESFPTLFEQTLWPARWTVNKPFPVQVNCFTRRLRDLIPIVATHLHVVFSFCANCEKLYLSFLYFIQYRSRSGPINSAFMLDEIKDILINHNIIGYG</sequence>
<dbReference type="AlphaFoldDB" id="A0A085MZG5"/>
<dbReference type="InterPro" id="IPR036249">
    <property type="entry name" value="Thioredoxin-like_sf"/>
</dbReference>
<evidence type="ECO:0000256" key="1">
    <source>
        <dbReference type="SAM" id="SignalP"/>
    </source>
</evidence>
<dbReference type="EMBL" id="KL367591">
    <property type="protein sequence ID" value="KFD62611.1"/>
    <property type="molecule type" value="Genomic_DNA"/>
</dbReference>
<keyword evidence="1" id="KW-0732">Signal</keyword>
<proteinExistence type="predicted"/>
<dbReference type="SUPFAM" id="SSF52833">
    <property type="entry name" value="Thioredoxin-like"/>
    <property type="match status" value="3"/>
</dbReference>
<dbReference type="GO" id="GO:0006457">
    <property type="term" value="P:protein folding"/>
    <property type="evidence" value="ECO:0007669"/>
    <property type="project" value="TreeGrafter"/>
</dbReference>
<accession>A0A085MZG5</accession>
<feature type="chain" id="PRO_5001795581" description="Thioredoxin domain-containing protein" evidence="1">
    <location>
        <begin position="28"/>
        <end position="742"/>
    </location>
</feature>
<protein>
    <recommendedName>
        <fullName evidence="3">Thioredoxin domain-containing protein</fullName>
    </recommendedName>
</protein>
<reference evidence="2" key="1">
    <citation type="journal article" date="2014" name="Nat. Genet.">
        <title>Genome and transcriptome of the porcine whipworm Trichuris suis.</title>
        <authorList>
            <person name="Jex A.R."/>
            <person name="Nejsum P."/>
            <person name="Schwarz E.M."/>
            <person name="Hu L."/>
            <person name="Young N.D."/>
            <person name="Hall R.S."/>
            <person name="Korhonen P.K."/>
            <person name="Liao S."/>
            <person name="Thamsborg S."/>
            <person name="Xia J."/>
            <person name="Xu P."/>
            <person name="Wang S."/>
            <person name="Scheerlinck J.P."/>
            <person name="Hofmann A."/>
            <person name="Sternberg P.W."/>
            <person name="Wang J."/>
            <person name="Gasser R.B."/>
        </authorList>
    </citation>
    <scope>NUCLEOTIDE SEQUENCE [LARGE SCALE GENOMIC DNA]</scope>
    <source>
        <strain evidence="2">DCEP-RM93F</strain>
    </source>
</reference>
<evidence type="ECO:0000313" key="2">
    <source>
        <dbReference type="EMBL" id="KFD62611.1"/>
    </source>
</evidence>
<organism evidence="2">
    <name type="scientific">Trichuris suis</name>
    <name type="common">pig whipworm</name>
    <dbReference type="NCBI Taxonomy" id="68888"/>
    <lineage>
        <taxon>Eukaryota</taxon>
        <taxon>Metazoa</taxon>
        <taxon>Ecdysozoa</taxon>
        <taxon>Nematoda</taxon>
        <taxon>Enoplea</taxon>
        <taxon>Dorylaimia</taxon>
        <taxon>Trichinellida</taxon>
        <taxon>Trichuridae</taxon>
        <taxon>Trichuris</taxon>
    </lineage>
</organism>
<dbReference type="PANTHER" id="PTHR45672">
    <property type="entry name" value="PROTEIN DISULFIDE-ISOMERASE C17H9.14C-RELATED"/>
    <property type="match status" value="1"/>
</dbReference>
<evidence type="ECO:0008006" key="3">
    <source>
        <dbReference type="Google" id="ProtNLM"/>
    </source>
</evidence>
<dbReference type="InterPro" id="IPR051063">
    <property type="entry name" value="PDI"/>
</dbReference>
<dbReference type="Proteomes" id="UP000030758">
    <property type="component" value="Unassembled WGS sequence"/>
</dbReference>